<dbReference type="Proteomes" id="UP000075666">
    <property type="component" value="Unassembled WGS sequence"/>
</dbReference>
<name>A0A150L9D1_9BACI</name>
<evidence type="ECO:0000313" key="3">
    <source>
        <dbReference type="Proteomes" id="UP000075666"/>
    </source>
</evidence>
<dbReference type="RefSeq" id="WP_258223506.1">
    <property type="nucleotide sequence ID" value="NZ_CP066701.1"/>
</dbReference>
<keyword evidence="1" id="KW-1133">Transmembrane helix</keyword>
<dbReference type="Pfam" id="PF22282">
    <property type="entry name" value="CydS"/>
    <property type="match status" value="1"/>
</dbReference>
<keyword evidence="1" id="KW-0812">Transmembrane</keyword>
<sequence length="40" mass="4492">MENFLIFYGPFIIVALSIGVGFFAGLKDGPVKKWDKEQES</sequence>
<comment type="caution">
    <text evidence="2">The sequence shown here is derived from an EMBL/GenBank/DDBJ whole genome shotgun (WGS) entry which is preliminary data.</text>
</comment>
<dbReference type="GeneID" id="80426276"/>
<proteinExistence type="predicted"/>
<evidence type="ECO:0000313" key="2">
    <source>
        <dbReference type="EMBL" id="KYD08917.1"/>
    </source>
</evidence>
<organism evidence="2 3">
    <name type="scientific">Heyndrickxia sporothermodurans</name>
    <dbReference type="NCBI Taxonomy" id="46224"/>
    <lineage>
        <taxon>Bacteria</taxon>
        <taxon>Bacillati</taxon>
        <taxon>Bacillota</taxon>
        <taxon>Bacilli</taxon>
        <taxon>Bacillales</taxon>
        <taxon>Bacillaceae</taxon>
        <taxon>Heyndrickxia</taxon>
    </lineage>
</organism>
<keyword evidence="3" id="KW-1185">Reference proteome</keyword>
<dbReference type="AlphaFoldDB" id="A0A150L9D1"/>
<feature type="transmembrane region" description="Helical" evidence="1">
    <location>
        <begin position="6"/>
        <end position="26"/>
    </location>
</feature>
<gene>
    <name evidence="2" type="ORF">B4102_2723</name>
</gene>
<keyword evidence="1" id="KW-0472">Membrane</keyword>
<accession>A0A150L9D1</accession>
<evidence type="ECO:0000256" key="1">
    <source>
        <dbReference type="SAM" id="Phobius"/>
    </source>
</evidence>
<dbReference type="EMBL" id="LQYN01000027">
    <property type="protein sequence ID" value="KYD08917.1"/>
    <property type="molecule type" value="Genomic_DNA"/>
</dbReference>
<dbReference type="PATRIC" id="fig|46224.3.peg.1958"/>
<dbReference type="InterPro" id="IPR054381">
    <property type="entry name" value="CydS"/>
</dbReference>
<protein>
    <submittedName>
        <fullName evidence="2">Uncharacterized protein</fullName>
    </submittedName>
</protein>
<dbReference type="STRING" id="46224.B4102_2723"/>
<reference evidence="2 3" key="1">
    <citation type="submission" date="2016-01" db="EMBL/GenBank/DDBJ databases">
        <title>Genome Sequences of Twelve Sporeforming Bacillus Species Isolated from Foods.</title>
        <authorList>
            <person name="Berendsen E.M."/>
            <person name="Wells-Bennik M.H."/>
            <person name="Krawcyk A.O."/>
            <person name="De Jong A."/>
            <person name="Holsappel S."/>
            <person name="Eijlander R.T."/>
            <person name="Kuipers O.P."/>
        </authorList>
    </citation>
    <scope>NUCLEOTIDE SEQUENCE [LARGE SCALE GENOMIC DNA]</scope>
    <source>
        <strain evidence="2 3">B4102</strain>
    </source>
</reference>